<dbReference type="GO" id="GO:0000494">
    <property type="term" value="P:box C/D sno(s)RNA 3'-end processing"/>
    <property type="evidence" value="ECO:0007669"/>
    <property type="project" value="TreeGrafter"/>
</dbReference>
<dbReference type="VEuPathDB" id="FungiDB:PHYBLDRAFT_70426"/>
<keyword evidence="3" id="KW-1185">Reference proteome</keyword>
<protein>
    <recommendedName>
        <fullName evidence="1">Swiss Army Knife RNA repair protein HAD domain-containing protein</fullName>
    </recommendedName>
</protein>
<dbReference type="Pfam" id="PF10307">
    <property type="entry name" value="HAD_SAK_1"/>
    <property type="match status" value="1"/>
</dbReference>
<dbReference type="GeneID" id="29003187"/>
<dbReference type="GO" id="GO:1990259">
    <property type="term" value="F:histone H2AQ104 methyltransferase activity"/>
    <property type="evidence" value="ECO:0007669"/>
    <property type="project" value="TreeGrafter"/>
</dbReference>
<dbReference type="GO" id="GO:0003723">
    <property type="term" value="F:RNA binding"/>
    <property type="evidence" value="ECO:0007669"/>
    <property type="project" value="TreeGrafter"/>
</dbReference>
<dbReference type="GO" id="GO:0031428">
    <property type="term" value="C:box C/D methylation guide snoRNP complex"/>
    <property type="evidence" value="ECO:0007669"/>
    <property type="project" value="TreeGrafter"/>
</dbReference>
<dbReference type="PANTHER" id="PTHR10335:SF23">
    <property type="entry name" value="OB FOLD-CONTAINING PROTEIN, NUCLEIC ACID BINDING"/>
    <property type="match status" value="1"/>
</dbReference>
<dbReference type="PANTHER" id="PTHR10335">
    <property type="entry name" value="RRNA 2-O-METHYLTRANSFERASE FIBRILLARIN"/>
    <property type="match status" value="1"/>
</dbReference>
<dbReference type="EMBL" id="KV440990">
    <property type="protein sequence ID" value="OAD69915.1"/>
    <property type="molecule type" value="Genomic_DNA"/>
</dbReference>
<dbReference type="RefSeq" id="XP_018287955.1">
    <property type="nucleotide sequence ID" value="XM_018442281.1"/>
</dbReference>
<dbReference type="InParanoid" id="A0A167L9P2"/>
<accession>A0A167L9P2</accession>
<dbReference type="GO" id="GO:0008649">
    <property type="term" value="F:rRNA methyltransferase activity"/>
    <property type="evidence" value="ECO:0007669"/>
    <property type="project" value="TreeGrafter"/>
</dbReference>
<name>A0A167L9P2_PHYB8</name>
<evidence type="ECO:0000313" key="2">
    <source>
        <dbReference type="EMBL" id="OAD69915.1"/>
    </source>
</evidence>
<dbReference type="OrthoDB" id="5596992at2759"/>
<feature type="domain" description="Swiss Army Knife RNA repair protein HAD" evidence="1">
    <location>
        <begin position="51"/>
        <end position="263"/>
    </location>
</feature>
<organism evidence="2 3">
    <name type="scientific">Phycomyces blakesleeanus (strain ATCC 8743b / DSM 1359 / FGSC 10004 / NBRC 33097 / NRRL 1555)</name>
    <dbReference type="NCBI Taxonomy" id="763407"/>
    <lineage>
        <taxon>Eukaryota</taxon>
        <taxon>Fungi</taxon>
        <taxon>Fungi incertae sedis</taxon>
        <taxon>Mucoromycota</taxon>
        <taxon>Mucoromycotina</taxon>
        <taxon>Mucoromycetes</taxon>
        <taxon>Mucorales</taxon>
        <taxon>Phycomycetaceae</taxon>
        <taxon>Phycomyces</taxon>
    </lineage>
</organism>
<gene>
    <name evidence="2" type="ORF">PHYBLDRAFT_70426</name>
</gene>
<dbReference type="InterPro" id="IPR018812">
    <property type="entry name" value="SAK_HAD"/>
</dbReference>
<proteinExistence type="predicted"/>
<sequence>MGIIILTYTTQDILRTQFDQSPFAQELLSNTKRQSPTKLVVFDFDSTLFLSPGLSPSIWNQLFITNLTSENLLGPGWWRDIRSLKVGDEEELKRTAWEGFWNENIVSNARKAISDPLTMTVVLTGRRFHPFNKVVLPMLESKGLQFDLVGLRPDPIRPDTGAIVDPLRGELVFNCQPSIFTSTMSFKLAFLRNIFSRVPSLCSITMFDDRIGHVKKFSAFVKQLKDERIIKNGNVVYIKGIRPKYNPEWEHNVVQSILDSYNKICREKGLERMKVSLTDVPSGIIIKLTKSTTESLLSSYNDIYQNAISSRRQKHHVWGEQPEYFGNMVILNTRLPASNYTPFGGIGSNVDITVIAYSKPSIEQGMILKVNLKQANEDYYPSHTYILPLWNKPSEQQNLIRAKYNWINLEGPLYLKGKNASIRHNPAYINMRRQEVDIK</sequence>
<dbReference type="GO" id="GO:0032040">
    <property type="term" value="C:small-subunit processome"/>
    <property type="evidence" value="ECO:0007669"/>
    <property type="project" value="TreeGrafter"/>
</dbReference>
<evidence type="ECO:0000313" key="3">
    <source>
        <dbReference type="Proteomes" id="UP000077315"/>
    </source>
</evidence>
<reference evidence="3" key="1">
    <citation type="submission" date="2015-06" db="EMBL/GenBank/DDBJ databases">
        <title>Expansion of signal transduction pathways in fungi by whole-genome duplication.</title>
        <authorList>
            <consortium name="DOE Joint Genome Institute"/>
            <person name="Corrochano L.M."/>
            <person name="Kuo A."/>
            <person name="Marcet-Houben M."/>
            <person name="Polaino S."/>
            <person name="Salamov A."/>
            <person name="Villalobos J.M."/>
            <person name="Alvarez M.I."/>
            <person name="Avalos J."/>
            <person name="Benito E.P."/>
            <person name="Benoit I."/>
            <person name="Burger G."/>
            <person name="Camino L.P."/>
            <person name="Canovas D."/>
            <person name="Cerda-Olmedo E."/>
            <person name="Cheng J.-F."/>
            <person name="Dominguez A."/>
            <person name="Elias M."/>
            <person name="Eslava A.P."/>
            <person name="Glaser F."/>
            <person name="Grimwood J."/>
            <person name="Gutierrez G."/>
            <person name="Heitman J."/>
            <person name="Henrissat B."/>
            <person name="Iturriaga E.A."/>
            <person name="Lang B.F."/>
            <person name="Lavin J.L."/>
            <person name="Lee S."/>
            <person name="Li W."/>
            <person name="Lindquist E."/>
            <person name="Lopez-Garcia S."/>
            <person name="Luque E.M."/>
            <person name="Marcos A.T."/>
            <person name="Martin J."/>
            <person name="McCluskey K."/>
            <person name="Medina H.R."/>
            <person name="Miralles-Duran A."/>
            <person name="Miyazaki A."/>
            <person name="Munoz-Torres E."/>
            <person name="Oguiza J.A."/>
            <person name="Ohm R."/>
            <person name="Olmedo M."/>
            <person name="Orejas M."/>
            <person name="Ortiz-Castellanos L."/>
            <person name="Pisabarro A.G."/>
            <person name="Rodriguez-Romero J."/>
            <person name="Ruiz-Herrera J."/>
            <person name="Ruiz-Vazquez R."/>
            <person name="Sanz C."/>
            <person name="Schackwitz W."/>
            <person name="Schmutz J."/>
            <person name="Shahriari M."/>
            <person name="Shelest E."/>
            <person name="Silva-Franco F."/>
            <person name="Soanes D."/>
            <person name="Syed K."/>
            <person name="Tagua V.G."/>
            <person name="Talbot N.J."/>
            <person name="Thon M."/>
            <person name="De vries R.P."/>
            <person name="Wiebenga A."/>
            <person name="Yadav J.S."/>
            <person name="Braun E.L."/>
            <person name="Baker S."/>
            <person name="Garre V."/>
            <person name="Horwitz B."/>
            <person name="Torres-Martinez S."/>
            <person name="Idnurm A."/>
            <person name="Herrera-Estrella A."/>
            <person name="Gabaldon T."/>
            <person name="Grigoriev I.V."/>
        </authorList>
    </citation>
    <scope>NUCLEOTIDE SEQUENCE [LARGE SCALE GENOMIC DNA]</scope>
    <source>
        <strain evidence="3">NRRL 1555(-)</strain>
    </source>
</reference>
<evidence type="ECO:0000259" key="1">
    <source>
        <dbReference type="Pfam" id="PF10307"/>
    </source>
</evidence>
<dbReference type="Proteomes" id="UP000077315">
    <property type="component" value="Unassembled WGS sequence"/>
</dbReference>
<dbReference type="AlphaFoldDB" id="A0A167L9P2"/>